<dbReference type="EMBL" id="JAVRRG010000192">
    <property type="protein sequence ID" value="KAK5079497.1"/>
    <property type="molecule type" value="Genomic_DNA"/>
</dbReference>
<reference evidence="1 2" key="1">
    <citation type="submission" date="2023-08" db="EMBL/GenBank/DDBJ databases">
        <title>Black Yeasts Isolated from many extreme environments.</title>
        <authorList>
            <person name="Coleine C."/>
            <person name="Stajich J.E."/>
            <person name="Selbmann L."/>
        </authorList>
    </citation>
    <scope>NUCLEOTIDE SEQUENCE [LARGE SCALE GENOMIC DNA]</scope>
    <source>
        <strain evidence="1 2">CCFEE 5885</strain>
    </source>
</reference>
<comment type="caution">
    <text evidence="1">The sequence shown here is derived from an EMBL/GenBank/DDBJ whole genome shotgun (WGS) entry which is preliminary data.</text>
</comment>
<evidence type="ECO:0000313" key="2">
    <source>
        <dbReference type="Proteomes" id="UP001345013"/>
    </source>
</evidence>
<keyword evidence="2" id="KW-1185">Reference proteome</keyword>
<accession>A0ABR0JXL5</accession>
<dbReference type="Proteomes" id="UP001345013">
    <property type="component" value="Unassembled WGS sequence"/>
</dbReference>
<sequence length="250" mass="28450">MPLKRQADEKERAWRRVYRQRYRERLCSTPRTPMHPKNDPKSDRICEHCDAVRAGASEDGEMNASLKPVRLLSSDEDSAKAHPSLTDLRSMFNGVSVQQNSNIHTLTNPSVIDDRTPREVAIQASNETIRALGVRPHHNQRIVESIEKEPSSSLPQTPPATPLTGFLDKQERIELKQRLNRSHAPSPEACEMGVQWSRIPSPDLCRASERRYSSRSERSLTTALPIEVNNHREPLKRDPRLDLNFVLGTV</sequence>
<proteinExistence type="predicted"/>
<evidence type="ECO:0000313" key="1">
    <source>
        <dbReference type="EMBL" id="KAK5079497.1"/>
    </source>
</evidence>
<protein>
    <submittedName>
        <fullName evidence="1">Uncharacterized protein</fullName>
    </submittedName>
</protein>
<gene>
    <name evidence="1" type="ORF">LTR24_009225</name>
</gene>
<name>A0ABR0JXL5_9EURO</name>
<organism evidence="1 2">
    <name type="scientific">Lithohypha guttulata</name>
    <dbReference type="NCBI Taxonomy" id="1690604"/>
    <lineage>
        <taxon>Eukaryota</taxon>
        <taxon>Fungi</taxon>
        <taxon>Dikarya</taxon>
        <taxon>Ascomycota</taxon>
        <taxon>Pezizomycotina</taxon>
        <taxon>Eurotiomycetes</taxon>
        <taxon>Chaetothyriomycetidae</taxon>
        <taxon>Chaetothyriales</taxon>
        <taxon>Trichomeriaceae</taxon>
        <taxon>Lithohypha</taxon>
    </lineage>
</organism>